<keyword evidence="5 6" id="KW-0472">Membrane</keyword>
<evidence type="ECO:0000256" key="5">
    <source>
        <dbReference type="ARBA" id="ARBA00023136"/>
    </source>
</evidence>
<sequence length="227" mass="25808">MFGGLFQTSIDSVINDSIKDMHLSEQTANFLHDKLEPVKKVSAIPFYLLMSLFVVYFALFKPRSPRSRVLILAAKVLIVLIYVPILMWFGAYFDAVLIAVTILARLLYTGYYAYVYKNWAFVTFNTHVLCFVVGKPWFYEKSHYGLEFLAISGGDHYVAYGGHTVAFASDNELYVAIRGSVEKDLKLMRKIEMYNGNALYVFAEEPVVGIVNTSCDIQLYEDVPTIN</sequence>
<keyword evidence="4 6" id="KW-1133">Transmembrane helix</keyword>
<feature type="domain" description="CoV 3a-like viroporin CD" evidence="9">
    <location>
        <begin position="128"/>
        <end position="207"/>
    </location>
</feature>
<evidence type="ECO:0000256" key="7">
    <source>
        <dbReference type="SAM" id="Phobius"/>
    </source>
</evidence>
<protein>
    <submittedName>
        <fullName evidence="10">ORF3 protein</fullName>
    </submittedName>
</protein>
<dbReference type="PROSITE" id="PS51967">
    <property type="entry name" value="COV_VIROPORIN_3A_CD"/>
    <property type="match status" value="1"/>
</dbReference>
<accession>A0A1L2KGC6</accession>
<evidence type="ECO:0000313" key="10">
    <source>
        <dbReference type="EMBL" id="APD51492.1"/>
    </source>
</evidence>
<dbReference type="Pfam" id="PF03053">
    <property type="entry name" value="Corona_NS3b"/>
    <property type="match status" value="1"/>
</dbReference>
<evidence type="ECO:0000256" key="2">
    <source>
        <dbReference type="ARBA" id="ARBA00022692"/>
    </source>
</evidence>
<dbReference type="GO" id="GO:0033644">
    <property type="term" value="C:host cell membrane"/>
    <property type="evidence" value="ECO:0007669"/>
    <property type="project" value="UniProtKB-SubCell"/>
</dbReference>
<reference evidence="10" key="1">
    <citation type="submission" date="2016-11" db="EMBL/GenBank/DDBJ databases">
        <title>Surveillance of bat coronaviruses in Kenya identifies relatives of human coronaviruses NL63 and 229E and their recombination history.</title>
        <authorList>
            <person name="Tao Y."/>
            <person name="Shi M."/>
            <person name="Chommanard C."/>
            <person name="Queen K."/>
            <person name="Zhang J."/>
            <person name="Markotter W."/>
            <person name="Kuzmin I.V."/>
            <person name="Holmes E.C."/>
            <person name="Tong S."/>
        </authorList>
    </citation>
    <scope>NUCLEOTIDE SEQUENCE</scope>
    <source>
        <strain evidence="10">BtKYNL63-15</strain>
    </source>
</reference>
<organism evidence="10">
    <name type="scientific">NL63-related bat coronavirus</name>
    <dbReference type="NCBI Taxonomy" id="1920748"/>
    <lineage>
        <taxon>Viruses</taxon>
        <taxon>Riboviria</taxon>
        <taxon>Orthornavirae</taxon>
        <taxon>Pisuviricota</taxon>
        <taxon>Pisoniviricetes</taxon>
        <taxon>Nidovirales</taxon>
        <taxon>Cornidovirineae</taxon>
        <taxon>Coronaviridae</taxon>
        <taxon>Orthocoronavirinae</taxon>
        <taxon>Alphacoronavirus</taxon>
        <taxon>Setracovirus</taxon>
        <taxon>Alphacoronavirus triaenopis</taxon>
        <taxon>NL63-related bat coronavirus strain BtKYNL63-9b</taxon>
    </lineage>
</organism>
<dbReference type="InterPro" id="IPR004293">
    <property type="entry name" value="Coronavirus_Orf3a/b"/>
</dbReference>
<gene>
    <name evidence="10" type="primary">ORF3</name>
</gene>
<evidence type="ECO:0000256" key="3">
    <source>
        <dbReference type="ARBA" id="ARBA00022870"/>
    </source>
</evidence>
<evidence type="ECO:0000256" key="1">
    <source>
        <dbReference type="ARBA" id="ARBA00004301"/>
    </source>
</evidence>
<dbReference type="EMBL" id="KY073746">
    <property type="protein sequence ID" value="APD51492.1"/>
    <property type="molecule type" value="Genomic_RNA"/>
</dbReference>
<dbReference type="InterPro" id="IPR046446">
    <property type="entry name" value="a/bCoV_VIROPORIN_3A-like_CD"/>
</dbReference>
<evidence type="ECO:0000256" key="6">
    <source>
        <dbReference type="PROSITE-ProRule" id="PRU01311"/>
    </source>
</evidence>
<comment type="subcellular location">
    <subcellularLocation>
        <location evidence="1">Host membrane</location>
        <topology evidence="1">Multi-pass membrane protein</topology>
    </subcellularLocation>
</comment>
<dbReference type="InterPro" id="IPR046445">
    <property type="entry name" value="a/bCoV_VIROPORIN_3A-like_TM"/>
</dbReference>
<name>A0A1L2KGC6_9ALPC</name>
<dbReference type="PROSITE" id="PS51966">
    <property type="entry name" value="COV_VIROPORIN_3A_TM"/>
    <property type="match status" value="1"/>
</dbReference>
<dbReference type="GO" id="GO:0016020">
    <property type="term" value="C:membrane"/>
    <property type="evidence" value="ECO:0007669"/>
    <property type="project" value="UniProtKB-UniRule"/>
</dbReference>
<proteinExistence type="predicted"/>
<feature type="domain" description="CoV 3a-like viroporin TM" evidence="8">
    <location>
        <begin position="34"/>
        <end position="124"/>
    </location>
</feature>
<evidence type="ECO:0000256" key="4">
    <source>
        <dbReference type="ARBA" id="ARBA00022989"/>
    </source>
</evidence>
<evidence type="ECO:0000259" key="8">
    <source>
        <dbReference type="PROSITE" id="PS51966"/>
    </source>
</evidence>
<feature type="transmembrane region" description="Helical" evidence="7">
    <location>
        <begin position="95"/>
        <end position="114"/>
    </location>
</feature>
<keyword evidence="2 6" id="KW-0812">Transmembrane</keyword>
<feature type="transmembrane region" description="Helical" evidence="7">
    <location>
        <begin position="41"/>
        <end position="60"/>
    </location>
</feature>
<feature type="transmembrane region" description="Helical" evidence="7">
    <location>
        <begin position="69"/>
        <end position="89"/>
    </location>
</feature>
<keyword evidence="3 6" id="KW-1043">Host membrane</keyword>
<evidence type="ECO:0000259" key="9">
    <source>
        <dbReference type="PROSITE" id="PS51967"/>
    </source>
</evidence>